<feature type="domain" description="B5" evidence="18">
    <location>
        <begin position="412"/>
        <end position="485"/>
    </location>
</feature>
<evidence type="ECO:0000256" key="10">
    <source>
        <dbReference type="ARBA" id="ARBA00022842"/>
    </source>
</evidence>
<dbReference type="CDD" id="cd02796">
    <property type="entry name" value="tRNA_bind_bactPheRS"/>
    <property type="match status" value="1"/>
</dbReference>
<gene>
    <name evidence="15" type="primary">pheT</name>
    <name evidence="19" type="ORF">MAMA39_01920</name>
</gene>
<dbReference type="PROSITE" id="PS51483">
    <property type="entry name" value="B5"/>
    <property type="match status" value="1"/>
</dbReference>
<evidence type="ECO:0000256" key="12">
    <source>
        <dbReference type="ARBA" id="ARBA00022917"/>
    </source>
</evidence>
<dbReference type="GO" id="GO:0009328">
    <property type="term" value="C:phenylalanine-tRNA ligase complex"/>
    <property type="evidence" value="ECO:0007669"/>
    <property type="project" value="TreeGrafter"/>
</dbReference>
<keyword evidence="12 15" id="KW-0648">Protein biosynthesis</keyword>
<keyword evidence="20" id="KW-1185">Reference proteome</keyword>
<dbReference type="PROSITE" id="PS50886">
    <property type="entry name" value="TRBD"/>
    <property type="match status" value="1"/>
</dbReference>
<dbReference type="Gene3D" id="2.40.50.140">
    <property type="entry name" value="Nucleic acid-binding proteins"/>
    <property type="match status" value="1"/>
</dbReference>
<dbReference type="GO" id="GO:0000287">
    <property type="term" value="F:magnesium ion binding"/>
    <property type="evidence" value="ECO:0007669"/>
    <property type="project" value="UniProtKB-UniRule"/>
</dbReference>
<evidence type="ECO:0000256" key="8">
    <source>
        <dbReference type="ARBA" id="ARBA00022741"/>
    </source>
</evidence>
<dbReference type="SMART" id="SM00874">
    <property type="entry name" value="B5"/>
    <property type="match status" value="1"/>
</dbReference>
<keyword evidence="9 15" id="KW-0067">ATP-binding</keyword>
<dbReference type="SUPFAM" id="SSF55681">
    <property type="entry name" value="Class II aaRS and biotin synthetases"/>
    <property type="match status" value="1"/>
</dbReference>
<dbReference type="AlphaFoldDB" id="A0A292II06"/>
<dbReference type="InterPro" id="IPR005146">
    <property type="entry name" value="B3/B4_tRNA-bd"/>
</dbReference>
<keyword evidence="10 15" id="KW-0460">Magnesium</keyword>
<dbReference type="EMBL" id="HG937516">
    <property type="protein sequence ID" value="CDN40315.1"/>
    <property type="molecule type" value="Genomic_DNA"/>
</dbReference>
<dbReference type="InterPro" id="IPR045864">
    <property type="entry name" value="aa-tRNA-synth_II/BPL/LPL"/>
</dbReference>
<dbReference type="PANTHER" id="PTHR10947">
    <property type="entry name" value="PHENYLALANYL-TRNA SYNTHETASE BETA CHAIN AND LEUCINE-RICH REPEAT-CONTAINING PROTEIN 47"/>
    <property type="match status" value="1"/>
</dbReference>
<dbReference type="InterPro" id="IPR002547">
    <property type="entry name" value="tRNA-bd_dom"/>
</dbReference>
<feature type="binding site" evidence="15">
    <location>
        <position position="469"/>
    </location>
    <ligand>
        <name>Mg(2+)</name>
        <dbReference type="ChEBI" id="CHEBI:18420"/>
        <note>shared with alpha subunit</note>
    </ligand>
</feature>
<dbReference type="Gene3D" id="3.30.56.10">
    <property type="match status" value="2"/>
</dbReference>
<keyword evidence="8 15" id="KW-0547">Nucleotide-binding</keyword>
<comment type="catalytic activity">
    <reaction evidence="14 15">
        <text>tRNA(Phe) + L-phenylalanine + ATP = L-phenylalanyl-tRNA(Phe) + AMP + diphosphate + H(+)</text>
        <dbReference type="Rhea" id="RHEA:19413"/>
        <dbReference type="Rhea" id="RHEA-COMP:9668"/>
        <dbReference type="Rhea" id="RHEA-COMP:9699"/>
        <dbReference type="ChEBI" id="CHEBI:15378"/>
        <dbReference type="ChEBI" id="CHEBI:30616"/>
        <dbReference type="ChEBI" id="CHEBI:33019"/>
        <dbReference type="ChEBI" id="CHEBI:58095"/>
        <dbReference type="ChEBI" id="CHEBI:78442"/>
        <dbReference type="ChEBI" id="CHEBI:78531"/>
        <dbReference type="ChEBI" id="CHEBI:456215"/>
        <dbReference type="EC" id="6.1.1.20"/>
    </reaction>
</comment>
<dbReference type="InterPro" id="IPR005147">
    <property type="entry name" value="tRNA_synthase_B5-dom"/>
</dbReference>
<dbReference type="InterPro" id="IPR041616">
    <property type="entry name" value="PheRS_beta_core"/>
</dbReference>
<dbReference type="InterPro" id="IPR009061">
    <property type="entry name" value="DNA-bd_dom_put_sf"/>
</dbReference>
<dbReference type="SMART" id="SM00873">
    <property type="entry name" value="B3_4"/>
    <property type="match status" value="1"/>
</dbReference>
<evidence type="ECO:0000256" key="6">
    <source>
        <dbReference type="ARBA" id="ARBA00022598"/>
    </source>
</evidence>
<dbReference type="GO" id="GO:0000049">
    <property type="term" value="F:tRNA binding"/>
    <property type="evidence" value="ECO:0007669"/>
    <property type="project" value="UniProtKB-UniRule"/>
</dbReference>
<evidence type="ECO:0000256" key="3">
    <source>
        <dbReference type="ARBA" id="ARBA00011209"/>
    </source>
</evidence>
<organism evidence="19 20">
    <name type="scientific">Mycoplasma amphoriforme A39</name>
    <dbReference type="NCBI Taxonomy" id="572419"/>
    <lineage>
        <taxon>Bacteria</taxon>
        <taxon>Bacillati</taxon>
        <taxon>Mycoplasmatota</taxon>
        <taxon>Mollicutes</taxon>
        <taxon>Mycoplasmataceae</taxon>
        <taxon>Mycoplasma</taxon>
    </lineage>
</organism>
<comment type="subunit">
    <text evidence="3 15">Tetramer of two alpha and two beta subunits.</text>
</comment>
<evidence type="ECO:0000313" key="20">
    <source>
        <dbReference type="Proteomes" id="UP000261764"/>
    </source>
</evidence>
<evidence type="ECO:0000256" key="13">
    <source>
        <dbReference type="ARBA" id="ARBA00023146"/>
    </source>
</evidence>
<feature type="binding site" evidence="15">
    <location>
        <position position="473"/>
    </location>
    <ligand>
        <name>Mg(2+)</name>
        <dbReference type="ChEBI" id="CHEBI:18420"/>
        <note>shared with alpha subunit</note>
    </ligand>
</feature>
<evidence type="ECO:0000256" key="7">
    <source>
        <dbReference type="ARBA" id="ARBA00022723"/>
    </source>
</evidence>
<keyword evidence="5 16" id="KW-0820">tRNA-binding</keyword>
<evidence type="ECO:0000256" key="15">
    <source>
        <dbReference type="HAMAP-Rule" id="MF_00283"/>
    </source>
</evidence>
<comment type="subcellular location">
    <subcellularLocation>
        <location evidence="1 15">Cytoplasm</location>
    </subcellularLocation>
</comment>
<dbReference type="InterPro" id="IPR012340">
    <property type="entry name" value="NA-bd_OB-fold"/>
</dbReference>
<dbReference type="Gene3D" id="3.50.40.10">
    <property type="entry name" value="Phenylalanyl-trna Synthetase, Chain B, domain 3"/>
    <property type="match status" value="1"/>
</dbReference>
<keyword evidence="13 15" id="KW-0030">Aminoacyl-tRNA synthetase</keyword>
<name>A0A292II06_9MOLU</name>
<evidence type="ECO:0000256" key="14">
    <source>
        <dbReference type="ARBA" id="ARBA00049255"/>
    </source>
</evidence>
<dbReference type="PANTHER" id="PTHR10947:SF0">
    <property type="entry name" value="PHENYLALANINE--TRNA LIGASE BETA SUBUNIT"/>
    <property type="match status" value="1"/>
</dbReference>
<sequence length="868" mass="98885">MILSKKIISNFIPTINLVPNEKVIEALIAIGCEVEQVIESVKTDFLKIGKIVAIKKHPHATKLTICKVQLEETQFTEIVCGAKNVTSDLAINKYAIVALEGAQLSNGRIVGTKNIRGVISEGMLCAYQELNTNSKNYVAIEDADNIILLEDAKPFDTEIDKYINSDDTMFLISLPTNRPDWQGARFISQELAAYLKLKYIKKIDYSGEAKFNTSPIQAINDSEKNCRYFGGIYLRNKKIKSSSWNLKGLLINNQIKPDNDINDYMALISLLIGNSIQVYDADKIVGSIKVRTAASEEKMIGADGKTYNIEIGDLIVVDNEKTLGLAGIIGTETCKVTQQTNNFFIEIGNFNHKRIQKTVERLQISTLASQINSKEVPLYATQLTFDYVYEYLTKDNVAQQISKPTKKLNLKKYHHEIVVDFKKIVDLLGYNKNLSELKMRTIWTALGFSVTGNKVLVPTYRNDVEVWEDLAEELVKVLNINTFAPEPIKADYILNQDNHNYEMLQTLSAKLQNLQISNIHTYNLTTLKKAKQFTFFDYGEPMRVRRPSSSDHEYFRLNVINNLLDVLKYNKDRKNALKPLFEIKNIMNLEHASVHIGIVLPTPLFKSTLTHEQIPNNLLTMKGLSEVIVNNFGFNCDYEKIKESPFLIENDALKLIVYQEIIGYIGRIRPSLLKEYDLDHDAIYALDINLDPLIKSLNRTETNYEPVSKFQNVERDITFQVLNNNDFDHFAKTISKIKEVKKWELISVFNPSDAIASNQATVDKLISSPNVFFNQSLFVTKNNPTIDFYKTSKSLSSEIIHESTKITITPEADIEFIKAQLLEKLAPTKYTVRYYIAQNHATLTTEEINEINKKIFTACLERNIFIDE</sequence>
<dbReference type="Proteomes" id="UP000261764">
    <property type="component" value="Chromosome I"/>
</dbReference>
<evidence type="ECO:0000256" key="11">
    <source>
        <dbReference type="ARBA" id="ARBA00022884"/>
    </source>
</evidence>
<evidence type="ECO:0000256" key="4">
    <source>
        <dbReference type="ARBA" id="ARBA00022490"/>
    </source>
</evidence>
<dbReference type="HAMAP" id="MF_00283">
    <property type="entry name" value="Phe_tRNA_synth_beta1"/>
    <property type="match status" value="1"/>
</dbReference>
<dbReference type="Pfam" id="PF01588">
    <property type="entry name" value="tRNA_bind"/>
    <property type="match status" value="1"/>
</dbReference>
<dbReference type="SUPFAM" id="SSF56037">
    <property type="entry name" value="PheT/TilS domain"/>
    <property type="match status" value="1"/>
</dbReference>
<evidence type="ECO:0000256" key="1">
    <source>
        <dbReference type="ARBA" id="ARBA00004496"/>
    </source>
</evidence>
<proteinExistence type="inferred from homology"/>
<dbReference type="Gene3D" id="3.30.930.10">
    <property type="entry name" value="Bira Bifunctional Protein, Domain 2"/>
    <property type="match status" value="1"/>
</dbReference>
<feature type="binding site" evidence="15">
    <location>
        <position position="463"/>
    </location>
    <ligand>
        <name>Mg(2+)</name>
        <dbReference type="ChEBI" id="CHEBI:18420"/>
        <note>shared with alpha subunit</note>
    </ligand>
</feature>
<comment type="cofactor">
    <cofactor evidence="15">
        <name>Mg(2+)</name>
        <dbReference type="ChEBI" id="CHEBI:18420"/>
    </cofactor>
    <text evidence="15">Binds 2 magnesium ions per tetramer.</text>
</comment>
<dbReference type="InterPro" id="IPR045060">
    <property type="entry name" value="Phe-tRNA-ligase_IIc_bsu"/>
</dbReference>
<dbReference type="KEGG" id="mamp:MAMA39_01920"/>
<evidence type="ECO:0000259" key="18">
    <source>
        <dbReference type="PROSITE" id="PS51483"/>
    </source>
</evidence>
<reference evidence="19 20" key="1">
    <citation type="journal article" date="2015" name="Clin. Infect. Dis.">
        <title>Genomic Investigations unmask Mycoplasma amphoriforme, a new respiratory pathogen.</title>
        <authorList>
            <person name="Gillespie S.H."/>
            <person name="Ling C.L."/>
            <person name="Oravcova K."/>
            <person name="Pinheiro M."/>
            <person name="Wells L."/>
            <person name="Bryant J.M."/>
            <person name="McHugh T.D."/>
            <person name="Bebear C."/>
            <person name="Webster D."/>
            <person name="Harris S.R."/>
            <person name="Seth-Smith H.M."/>
            <person name="Thomson N.R."/>
        </authorList>
    </citation>
    <scope>NUCLEOTIDE SEQUENCE [LARGE SCALE GENOMIC DNA]</scope>
    <source>
        <strain evidence="19 20">A39</strain>
    </source>
</reference>
<accession>A0A292II06</accession>
<dbReference type="EC" id="6.1.1.20" evidence="15"/>
<evidence type="ECO:0000259" key="17">
    <source>
        <dbReference type="PROSITE" id="PS50886"/>
    </source>
</evidence>
<keyword evidence="11 16" id="KW-0694">RNA-binding</keyword>
<evidence type="ECO:0000256" key="5">
    <source>
        <dbReference type="ARBA" id="ARBA00022555"/>
    </source>
</evidence>
<feature type="domain" description="TRNA-binding" evidence="17">
    <location>
        <begin position="40"/>
        <end position="160"/>
    </location>
</feature>
<dbReference type="RefSeq" id="WP_343251659.1">
    <property type="nucleotide sequence ID" value="NZ_HG937516.1"/>
</dbReference>
<evidence type="ECO:0000256" key="2">
    <source>
        <dbReference type="ARBA" id="ARBA00008653"/>
    </source>
</evidence>
<comment type="similarity">
    <text evidence="2 15">Belongs to the phenylalanyl-tRNA synthetase beta subunit family. Type 1 subfamily.</text>
</comment>
<dbReference type="Pfam" id="PF03484">
    <property type="entry name" value="B5"/>
    <property type="match status" value="1"/>
</dbReference>
<keyword evidence="6 15" id="KW-0436">Ligase</keyword>
<dbReference type="GO" id="GO:0006432">
    <property type="term" value="P:phenylalanyl-tRNA aminoacylation"/>
    <property type="evidence" value="ECO:0007669"/>
    <property type="project" value="UniProtKB-UniRule"/>
</dbReference>
<dbReference type="InterPro" id="IPR004532">
    <property type="entry name" value="Phe-tRNA-ligase_IIc_bsu_bact"/>
</dbReference>
<dbReference type="GO" id="GO:0004826">
    <property type="term" value="F:phenylalanine-tRNA ligase activity"/>
    <property type="evidence" value="ECO:0007669"/>
    <property type="project" value="UniProtKB-UniRule"/>
</dbReference>
<protein>
    <recommendedName>
        <fullName evidence="15">Phenylalanine--tRNA ligase beta subunit</fullName>
        <ecNumber evidence="15">6.1.1.20</ecNumber>
    </recommendedName>
    <alternativeName>
        <fullName evidence="15">Phenylalanyl-tRNA synthetase beta subunit</fullName>
        <shortName evidence="15">PheRS</shortName>
    </alternativeName>
</protein>
<dbReference type="Pfam" id="PF03483">
    <property type="entry name" value="B3_4"/>
    <property type="match status" value="1"/>
</dbReference>
<dbReference type="InterPro" id="IPR020825">
    <property type="entry name" value="Phe-tRNA_synthase-like_B3/B4"/>
</dbReference>
<dbReference type="Pfam" id="PF17759">
    <property type="entry name" value="tRNA_synthFbeta"/>
    <property type="match status" value="1"/>
</dbReference>
<dbReference type="NCBIfam" id="TIGR00472">
    <property type="entry name" value="pheT_bact"/>
    <property type="match status" value="1"/>
</dbReference>
<dbReference type="SUPFAM" id="SSF50249">
    <property type="entry name" value="Nucleic acid-binding proteins"/>
    <property type="match status" value="1"/>
</dbReference>
<dbReference type="GO" id="GO:0005524">
    <property type="term" value="F:ATP binding"/>
    <property type="evidence" value="ECO:0007669"/>
    <property type="project" value="UniProtKB-UniRule"/>
</dbReference>
<dbReference type="InterPro" id="IPR033714">
    <property type="entry name" value="tRNA_bind_bactPheRS"/>
</dbReference>
<evidence type="ECO:0000256" key="9">
    <source>
        <dbReference type="ARBA" id="ARBA00022840"/>
    </source>
</evidence>
<feature type="binding site" evidence="15">
    <location>
        <position position="472"/>
    </location>
    <ligand>
        <name>Mg(2+)</name>
        <dbReference type="ChEBI" id="CHEBI:18420"/>
        <note>shared with alpha subunit</note>
    </ligand>
</feature>
<dbReference type="SUPFAM" id="SSF46955">
    <property type="entry name" value="Putative DNA-binding domain"/>
    <property type="match status" value="1"/>
</dbReference>
<keyword evidence="7 15" id="KW-0479">Metal-binding</keyword>
<evidence type="ECO:0000256" key="16">
    <source>
        <dbReference type="PROSITE-ProRule" id="PRU00209"/>
    </source>
</evidence>
<keyword evidence="4 15" id="KW-0963">Cytoplasm</keyword>
<evidence type="ECO:0000313" key="19">
    <source>
        <dbReference type="EMBL" id="CDN40315.1"/>
    </source>
</evidence>